<feature type="region of interest" description="Disordered" evidence="1">
    <location>
        <begin position="1"/>
        <end position="26"/>
    </location>
</feature>
<proteinExistence type="predicted"/>
<reference evidence="3" key="1">
    <citation type="submission" date="2017-10" db="EMBL/GenBank/DDBJ databases">
        <title>Rapid genome shrinkage in a self-fertile nematode reveals novel sperm competition proteins.</title>
        <authorList>
            <person name="Yin D."/>
            <person name="Schwarz E.M."/>
            <person name="Thomas C.G."/>
            <person name="Felde R.L."/>
            <person name="Korf I.F."/>
            <person name="Cutter A.D."/>
            <person name="Schartner C.M."/>
            <person name="Ralston E.J."/>
            <person name="Meyer B.J."/>
            <person name="Haag E.S."/>
        </authorList>
    </citation>
    <scope>NUCLEOTIDE SEQUENCE [LARGE SCALE GENOMIC DNA]</scope>
    <source>
        <strain evidence="3">JU1422</strain>
    </source>
</reference>
<gene>
    <name evidence="2" type="ORF">B9Z55_027522</name>
</gene>
<dbReference type="AlphaFoldDB" id="A0A2G5SFA2"/>
<accession>A0A2G5SFA2</accession>
<evidence type="ECO:0000313" key="3">
    <source>
        <dbReference type="Proteomes" id="UP000230233"/>
    </source>
</evidence>
<dbReference type="Proteomes" id="UP000230233">
    <property type="component" value="Unassembled WGS sequence"/>
</dbReference>
<protein>
    <submittedName>
        <fullName evidence="2">Uncharacterized protein</fullName>
    </submittedName>
</protein>
<organism evidence="2 3">
    <name type="scientific">Caenorhabditis nigoni</name>
    <dbReference type="NCBI Taxonomy" id="1611254"/>
    <lineage>
        <taxon>Eukaryota</taxon>
        <taxon>Metazoa</taxon>
        <taxon>Ecdysozoa</taxon>
        <taxon>Nematoda</taxon>
        <taxon>Chromadorea</taxon>
        <taxon>Rhabditida</taxon>
        <taxon>Rhabditina</taxon>
        <taxon>Rhabditomorpha</taxon>
        <taxon>Rhabditoidea</taxon>
        <taxon>Rhabditidae</taxon>
        <taxon>Peloderinae</taxon>
        <taxon>Caenorhabditis</taxon>
    </lineage>
</organism>
<name>A0A2G5SFA2_9PELO</name>
<evidence type="ECO:0000256" key="1">
    <source>
        <dbReference type="SAM" id="MobiDB-lite"/>
    </source>
</evidence>
<keyword evidence="3" id="KW-1185">Reference proteome</keyword>
<sequence length="74" mass="8762">MESFSQHLENEPTYEQEQTAPEESEVVEQFNKLKINKNAQMIRKFYDGKMKPIRIVGNAKVYLEPITIKNWALF</sequence>
<comment type="caution">
    <text evidence="2">The sequence shown here is derived from an EMBL/GenBank/DDBJ whole genome shotgun (WGS) entry which is preliminary data.</text>
</comment>
<evidence type="ECO:0000313" key="2">
    <source>
        <dbReference type="EMBL" id="PIC13642.1"/>
    </source>
</evidence>
<feature type="compositionally biased region" description="Polar residues" evidence="1">
    <location>
        <begin position="1"/>
        <end position="19"/>
    </location>
</feature>
<dbReference type="EMBL" id="PDUG01000011">
    <property type="protein sequence ID" value="PIC13642.1"/>
    <property type="molecule type" value="Genomic_DNA"/>
</dbReference>